<evidence type="ECO:0000256" key="1">
    <source>
        <dbReference type="ARBA" id="ARBA00004340"/>
    </source>
</evidence>
<name>A0A0C3AU48_SERVB</name>
<evidence type="ECO:0000313" key="7">
    <source>
        <dbReference type="Proteomes" id="UP000054097"/>
    </source>
</evidence>
<gene>
    <name evidence="6" type="ORF">M408DRAFT_332272</name>
</gene>
<feature type="region of interest" description="Disordered" evidence="4">
    <location>
        <begin position="364"/>
        <end position="426"/>
    </location>
</feature>
<keyword evidence="3" id="KW-0964">Secreted</keyword>
<dbReference type="AlphaFoldDB" id="A0A0C3AU48"/>
<dbReference type="GO" id="GO:0043657">
    <property type="term" value="C:host cell"/>
    <property type="evidence" value="ECO:0007669"/>
    <property type="project" value="UniProtKB-SubCell"/>
</dbReference>
<reference evidence="6 7" key="1">
    <citation type="submission" date="2014-04" db="EMBL/GenBank/DDBJ databases">
        <authorList>
            <consortium name="DOE Joint Genome Institute"/>
            <person name="Kuo A."/>
            <person name="Zuccaro A."/>
            <person name="Kohler A."/>
            <person name="Nagy L.G."/>
            <person name="Floudas D."/>
            <person name="Copeland A."/>
            <person name="Barry K.W."/>
            <person name="Cichocki N."/>
            <person name="Veneault-Fourrey C."/>
            <person name="LaButti K."/>
            <person name="Lindquist E.A."/>
            <person name="Lipzen A."/>
            <person name="Lundell T."/>
            <person name="Morin E."/>
            <person name="Murat C."/>
            <person name="Sun H."/>
            <person name="Tunlid A."/>
            <person name="Henrissat B."/>
            <person name="Grigoriev I.V."/>
            <person name="Hibbett D.S."/>
            <person name="Martin F."/>
            <person name="Nordberg H.P."/>
            <person name="Cantor M.N."/>
            <person name="Hua S.X."/>
        </authorList>
    </citation>
    <scope>NUCLEOTIDE SEQUENCE [LARGE SCALE GENOMIC DNA]</scope>
    <source>
        <strain evidence="6 7">MAFF 305830</strain>
    </source>
</reference>
<protein>
    <recommendedName>
        <fullName evidence="5">Crinkler effector protein N-terminal domain-containing protein</fullName>
    </recommendedName>
</protein>
<dbReference type="Proteomes" id="UP000054097">
    <property type="component" value="Unassembled WGS sequence"/>
</dbReference>
<dbReference type="InterPro" id="IPR045379">
    <property type="entry name" value="Crinkler_N"/>
</dbReference>
<evidence type="ECO:0000256" key="2">
    <source>
        <dbReference type="ARBA" id="ARBA00004613"/>
    </source>
</evidence>
<keyword evidence="7" id="KW-1185">Reference proteome</keyword>
<feature type="domain" description="Crinkler effector protein N-terminal" evidence="5">
    <location>
        <begin position="8"/>
        <end position="111"/>
    </location>
</feature>
<organism evidence="6 7">
    <name type="scientific">Serendipita vermifera MAFF 305830</name>
    <dbReference type="NCBI Taxonomy" id="933852"/>
    <lineage>
        <taxon>Eukaryota</taxon>
        <taxon>Fungi</taxon>
        <taxon>Dikarya</taxon>
        <taxon>Basidiomycota</taxon>
        <taxon>Agaricomycotina</taxon>
        <taxon>Agaricomycetes</taxon>
        <taxon>Sebacinales</taxon>
        <taxon>Serendipitaceae</taxon>
        <taxon>Serendipita</taxon>
    </lineage>
</organism>
<dbReference type="InterPro" id="IPR011009">
    <property type="entry name" value="Kinase-like_dom_sf"/>
</dbReference>
<reference evidence="7" key="2">
    <citation type="submission" date="2015-01" db="EMBL/GenBank/DDBJ databases">
        <title>Evolutionary Origins and Diversification of the Mycorrhizal Mutualists.</title>
        <authorList>
            <consortium name="DOE Joint Genome Institute"/>
            <consortium name="Mycorrhizal Genomics Consortium"/>
            <person name="Kohler A."/>
            <person name="Kuo A."/>
            <person name="Nagy L.G."/>
            <person name="Floudas D."/>
            <person name="Copeland A."/>
            <person name="Barry K.W."/>
            <person name="Cichocki N."/>
            <person name="Veneault-Fourrey C."/>
            <person name="LaButti K."/>
            <person name="Lindquist E.A."/>
            <person name="Lipzen A."/>
            <person name="Lundell T."/>
            <person name="Morin E."/>
            <person name="Murat C."/>
            <person name="Riley R."/>
            <person name="Ohm R."/>
            <person name="Sun H."/>
            <person name="Tunlid A."/>
            <person name="Henrissat B."/>
            <person name="Grigoriev I.V."/>
            <person name="Hibbett D.S."/>
            <person name="Martin F."/>
        </authorList>
    </citation>
    <scope>NUCLEOTIDE SEQUENCE [LARGE SCALE GENOMIC DNA]</scope>
    <source>
        <strain evidence="7">MAFF 305830</strain>
    </source>
</reference>
<dbReference type="Pfam" id="PF20147">
    <property type="entry name" value="Crinkler"/>
    <property type="match status" value="1"/>
</dbReference>
<dbReference type="PROSITE" id="PS00109">
    <property type="entry name" value="PROTEIN_KINASE_TYR"/>
    <property type="match status" value="1"/>
</dbReference>
<dbReference type="GO" id="GO:0005576">
    <property type="term" value="C:extracellular region"/>
    <property type="evidence" value="ECO:0007669"/>
    <property type="project" value="UniProtKB-SubCell"/>
</dbReference>
<dbReference type="Gene3D" id="1.10.510.10">
    <property type="entry name" value="Transferase(Phosphotransferase) domain 1"/>
    <property type="match status" value="1"/>
</dbReference>
<dbReference type="EMBL" id="KN824335">
    <property type="protein sequence ID" value="KIM23534.1"/>
    <property type="molecule type" value="Genomic_DNA"/>
</dbReference>
<evidence type="ECO:0000259" key="5">
    <source>
        <dbReference type="Pfam" id="PF20147"/>
    </source>
</evidence>
<feature type="compositionally biased region" description="Acidic residues" evidence="4">
    <location>
        <begin position="368"/>
        <end position="386"/>
    </location>
</feature>
<accession>A0A0C3AU48</accession>
<dbReference type="GO" id="GO:0004672">
    <property type="term" value="F:protein kinase activity"/>
    <property type="evidence" value="ECO:0007669"/>
    <property type="project" value="InterPro"/>
</dbReference>
<evidence type="ECO:0000256" key="4">
    <source>
        <dbReference type="SAM" id="MobiDB-lite"/>
    </source>
</evidence>
<dbReference type="HOGENOM" id="CLU_013871_2_0_1"/>
<proteinExistence type="predicted"/>
<evidence type="ECO:0000256" key="3">
    <source>
        <dbReference type="ARBA" id="ARBA00022525"/>
    </source>
</evidence>
<dbReference type="STRING" id="933852.A0A0C3AU48"/>
<dbReference type="SUPFAM" id="SSF56112">
    <property type="entry name" value="Protein kinase-like (PK-like)"/>
    <property type="match status" value="1"/>
</dbReference>
<feature type="compositionally biased region" description="Low complexity" evidence="4">
    <location>
        <begin position="390"/>
        <end position="401"/>
    </location>
</feature>
<sequence length="626" mass="71725">MNDASDYTIFCVLETEKNPFLVTDPFSVKISPNATVYELKKMIKEERKPDLDHIAAGDLTLYQIEVSDDDKLRESVSEQMRKAPTLLRATKILNKVYESPPRNDRVHIFVQPPSHPNIGEKRPSTLIDTRSHKRRRVEPITPSSANARNVERKLKDQFYWGRPYRADVIPMTLHNEIFRDFVDDLSNYEPTGQDFKFAARLKHKMMKPHKTEKKRCNWFRKVWEAYCSRLDAAVINDCPTDGHLREGNSYLMITEGKKEIEGNKEDPLLQAGMYYLKVLGEQPENATDKFPCLIIYYMGSTLGFAGAIWGDIPQIAALTPIYTFHAELYSSDMALQVARALGATKKALNKLRVHYGTSPEVLVPESLDWSDPESDEEEAELLEDPDADYKLPSSNPKPKSSFEPANPKDQYLQNYEPSPIASNPSPSNPLQPFPYLFPDKTHFVGSGGNTIQFVYHQRLFPDKPLFHVKATESLYLVVKFTTRYSEAAHRHCAEHGIAPRLYAVEKLKAGWIMVVMEYLNFDEYDYPGSKTPEAELSVTRALETLHNGGYVHGDFRNVNVLIKKLANDQFDVKILDFDWSGKEGDARYPIDINFHNIYRPPTVQLGGEIKQRHDQKMAENIFRPTK</sequence>
<evidence type="ECO:0000313" key="6">
    <source>
        <dbReference type="EMBL" id="KIM23534.1"/>
    </source>
</evidence>
<dbReference type="InterPro" id="IPR008266">
    <property type="entry name" value="Tyr_kinase_AS"/>
</dbReference>
<comment type="subcellular location">
    <subcellularLocation>
        <location evidence="1">Host cell</location>
    </subcellularLocation>
    <subcellularLocation>
        <location evidence="2">Secreted</location>
    </subcellularLocation>
</comment>
<dbReference type="OrthoDB" id="4062651at2759"/>